<dbReference type="InterPro" id="IPR036059">
    <property type="entry name" value="TldD/PmbA_sf"/>
</dbReference>
<dbReference type="Gene3D" id="3.30.2290.10">
    <property type="entry name" value="PmbA/TldD superfamily"/>
    <property type="match status" value="1"/>
</dbReference>
<accession>A0A7X2PDG1</accession>
<feature type="domain" description="Metalloprotease TldD/E C-terminal" evidence="3">
    <location>
        <begin position="220"/>
        <end position="445"/>
    </location>
</feature>
<dbReference type="InterPro" id="IPR045569">
    <property type="entry name" value="Metalloprtase-TldD/E_C"/>
</dbReference>
<dbReference type="GO" id="GO:0005829">
    <property type="term" value="C:cytosol"/>
    <property type="evidence" value="ECO:0007669"/>
    <property type="project" value="TreeGrafter"/>
</dbReference>
<evidence type="ECO:0000259" key="3">
    <source>
        <dbReference type="Pfam" id="PF19289"/>
    </source>
</evidence>
<dbReference type="EMBL" id="VUNN01000017">
    <property type="protein sequence ID" value="MSU06823.1"/>
    <property type="molecule type" value="Genomic_DNA"/>
</dbReference>
<dbReference type="InterPro" id="IPR002510">
    <property type="entry name" value="Metalloprtase-TldD/E_N"/>
</dbReference>
<dbReference type="SUPFAM" id="SSF111283">
    <property type="entry name" value="Putative modulator of DNA gyrase, PmbA/TldD"/>
    <property type="match status" value="1"/>
</dbReference>
<dbReference type="GO" id="GO:0008237">
    <property type="term" value="F:metallopeptidase activity"/>
    <property type="evidence" value="ECO:0007669"/>
    <property type="project" value="InterPro"/>
</dbReference>
<dbReference type="Proteomes" id="UP000460549">
    <property type="component" value="Unassembled WGS sequence"/>
</dbReference>
<dbReference type="Pfam" id="PF19289">
    <property type="entry name" value="PmbA_TldD_3rd"/>
    <property type="match status" value="1"/>
</dbReference>
<dbReference type="PANTHER" id="PTHR43421:SF1">
    <property type="entry name" value="METALLOPROTEASE PMBA"/>
    <property type="match status" value="1"/>
</dbReference>
<dbReference type="Pfam" id="PF01523">
    <property type="entry name" value="PmbA_TldD_1st"/>
    <property type="match status" value="1"/>
</dbReference>
<keyword evidence="5" id="KW-1185">Reference proteome</keyword>
<reference evidence="4 5" key="1">
    <citation type="submission" date="2019-08" db="EMBL/GenBank/DDBJ databases">
        <title>In-depth cultivation of the pig gut microbiome towards novel bacterial diversity and tailored functional studies.</title>
        <authorList>
            <person name="Wylensek D."/>
            <person name="Hitch T.C.A."/>
            <person name="Clavel T."/>
        </authorList>
    </citation>
    <scope>NUCLEOTIDE SEQUENCE [LARGE SCALE GENOMIC DNA]</scope>
    <source>
        <strain evidence="4 5">NM-380-WT-3C1</strain>
    </source>
</reference>
<evidence type="ECO:0000259" key="2">
    <source>
        <dbReference type="Pfam" id="PF01523"/>
    </source>
</evidence>
<evidence type="ECO:0000256" key="1">
    <source>
        <dbReference type="ARBA" id="ARBA00005836"/>
    </source>
</evidence>
<protein>
    <submittedName>
        <fullName evidence="4">TldD/PmbA family protein</fullName>
    </submittedName>
</protein>
<gene>
    <name evidence="4" type="ORF">FYJ80_08570</name>
</gene>
<dbReference type="GO" id="GO:0006508">
    <property type="term" value="P:proteolysis"/>
    <property type="evidence" value="ECO:0007669"/>
    <property type="project" value="InterPro"/>
</dbReference>
<dbReference type="PANTHER" id="PTHR43421">
    <property type="entry name" value="METALLOPROTEASE PMBA"/>
    <property type="match status" value="1"/>
</dbReference>
<organism evidence="4 5">
    <name type="scientific">Bullifex porci</name>
    <dbReference type="NCBI Taxonomy" id="2606638"/>
    <lineage>
        <taxon>Bacteria</taxon>
        <taxon>Pseudomonadati</taxon>
        <taxon>Spirochaetota</taxon>
        <taxon>Spirochaetia</taxon>
        <taxon>Spirochaetales</taxon>
        <taxon>Spirochaetaceae</taxon>
        <taxon>Bullifex</taxon>
    </lineage>
</organism>
<feature type="domain" description="Metalloprotease TldD/E N-terminal" evidence="2">
    <location>
        <begin position="24"/>
        <end position="88"/>
    </location>
</feature>
<evidence type="ECO:0000313" key="4">
    <source>
        <dbReference type="EMBL" id="MSU06823.1"/>
    </source>
</evidence>
<dbReference type="AlphaFoldDB" id="A0A7X2PDG1"/>
<dbReference type="InterPro" id="IPR035068">
    <property type="entry name" value="TldD/PmbA_N"/>
</dbReference>
<name>A0A7X2PDG1_9SPIO</name>
<dbReference type="InterPro" id="IPR047657">
    <property type="entry name" value="PmbA"/>
</dbReference>
<proteinExistence type="inferred from homology"/>
<evidence type="ECO:0000313" key="5">
    <source>
        <dbReference type="Proteomes" id="UP000460549"/>
    </source>
</evidence>
<comment type="similarity">
    <text evidence="1">Belongs to the peptidase U62 family.</text>
</comment>
<comment type="caution">
    <text evidence="4">The sequence shown here is derived from an EMBL/GenBank/DDBJ whole genome shotgun (WGS) entry which is preliminary data.</text>
</comment>
<sequence length="446" mass="49331">MMNKYHELMINTSNICKKNNVDDWELIISDSVSVSANSFKHEIIKEASSFSSALSIRVIKNGKEGCASTQLLESSELESLIERAIDNATLYDKTEKPIIFDEKVSYKEIEKLTELNYNLSDIKKLALKALETLYQKDNRVIDGSTCSAAYGKSIRYFASSKGLELIQSSDDAYLMANCKVSDNSDIQNAYSVKEGLINNADITDSVDKAIKQLNPKKIESGSYNIIFSPDAMNQILDTFFSVFTGKSSAYSLTRYKDKEGERIASEKITIIDDPFYAGYRMQASFDGDGHPCYTKNVIENGVLKTLLYNLEYGSKCGKASTGNGYRSAISGASGIASYSFYIKPSELSLEELFKICNNGIYVTQMKGFHAGANAITGDFSIESAGFRIRDSKVCEPINEFTVSGNFYKLLENVVEVANDLEFDVTLSSERFGTPSVLVKDLAVSGK</sequence>